<organism evidence="1 2">
    <name type="scientific">Vespula squamosa</name>
    <name type="common">Southern yellow jacket</name>
    <name type="synonym">Wasp</name>
    <dbReference type="NCBI Taxonomy" id="30214"/>
    <lineage>
        <taxon>Eukaryota</taxon>
        <taxon>Metazoa</taxon>
        <taxon>Ecdysozoa</taxon>
        <taxon>Arthropoda</taxon>
        <taxon>Hexapoda</taxon>
        <taxon>Insecta</taxon>
        <taxon>Pterygota</taxon>
        <taxon>Neoptera</taxon>
        <taxon>Endopterygota</taxon>
        <taxon>Hymenoptera</taxon>
        <taxon>Apocrita</taxon>
        <taxon>Aculeata</taxon>
        <taxon>Vespoidea</taxon>
        <taxon>Vespidae</taxon>
        <taxon>Vespinae</taxon>
        <taxon>Vespula</taxon>
    </lineage>
</organism>
<keyword evidence="2" id="KW-1185">Reference proteome</keyword>
<dbReference type="EMBL" id="JAUDFV010000155">
    <property type="protein sequence ID" value="KAL2715625.1"/>
    <property type="molecule type" value="Genomic_DNA"/>
</dbReference>
<sequence length="66" mass="7359">MLDPREQSASNVREKRDRRLVGTYGTRVVRSLATPCHVRKAGWLSVETAGGLQDRVRSSQDSSEDS</sequence>
<gene>
    <name evidence="1" type="ORF">V1478_015323</name>
</gene>
<name>A0ABD2A7B8_VESSQ</name>
<dbReference type="AlphaFoldDB" id="A0ABD2A7B8"/>
<dbReference type="Proteomes" id="UP001607302">
    <property type="component" value="Unassembled WGS sequence"/>
</dbReference>
<reference evidence="1 2" key="1">
    <citation type="journal article" date="2024" name="Ann. Entomol. Soc. Am.">
        <title>Genomic analyses of the southern and eastern yellowjacket wasps (Hymenoptera: Vespidae) reveal evolutionary signatures of social life.</title>
        <authorList>
            <person name="Catto M.A."/>
            <person name="Caine P.B."/>
            <person name="Orr S.E."/>
            <person name="Hunt B.G."/>
            <person name="Goodisman M.A.D."/>
        </authorList>
    </citation>
    <scope>NUCLEOTIDE SEQUENCE [LARGE SCALE GENOMIC DNA]</scope>
    <source>
        <strain evidence="1">233</strain>
        <tissue evidence="1">Head and thorax</tissue>
    </source>
</reference>
<comment type="caution">
    <text evidence="1">The sequence shown here is derived from an EMBL/GenBank/DDBJ whole genome shotgun (WGS) entry which is preliminary data.</text>
</comment>
<proteinExistence type="predicted"/>
<evidence type="ECO:0000313" key="2">
    <source>
        <dbReference type="Proteomes" id="UP001607302"/>
    </source>
</evidence>
<evidence type="ECO:0000313" key="1">
    <source>
        <dbReference type="EMBL" id="KAL2715625.1"/>
    </source>
</evidence>
<protein>
    <submittedName>
        <fullName evidence="1">Uncharacterized protein</fullName>
    </submittedName>
</protein>
<accession>A0ABD2A7B8</accession>